<dbReference type="GO" id="GO:0016020">
    <property type="term" value="C:membrane"/>
    <property type="evidence" value="ECO:0007669"/>
    <property type="project" value="UniProtKB-SubCell"/>
</dbReference>
<comment type="subcellular location">
    <subcellularLocation>
        <location evidence="1">Membrane</location>
        <topology evidence="1">Multi-pass membrane protein</topology>
    </subcellularLocation>
</comment>
<organism evidence="7 8">
    <name type="scientific">Salinirubrum litoreum</name>
    <dbReference type="NCBI Taxonomy" id="1126234"/>
    <lineage>
        <taxon>Archaea</taxon>
        <taxon>Methanobacteriati</taxon>
        <taxon>Methanobacteriota</taxon>
        <taxon>Stenosarchaea group</taxon>
        <taxon>Halobacteria</taxon>
        <taxon>Halobacteriales</taxon>
        <taxon>Haloferacaceae</taxon>
        <taxon>Salinirubrum</taxon>
    </lineage>
</organism>
<evidence type="ECO:0000259" key="6">
    <source>
        <dbReference type="Pfam" id="PF00892"/>
    </source>
</evidence>
<feature type="transmembrane region" description="Helical" evidence="5">
    <location>
        <begin position="130"/>
        <end position="147"/>
    </location>
</feature>
<comment type="caution">
    <text evidence="7">The sequence shown here is derived from an EMBL/GenBank/DDBJ whole genome shotgun (WGS) entry which is preliminary data.</text>
</comment>
<evidence type="ECO:0000256" key="2">
    <source>
        <dbReference type="ARBA" id="ARBA00022692"/>
    </source>
</evidence>
<name>A0ABD5R5U7_9EURY</name>
<evidence type="ECO:0000256" key="5">
    <source>
        <dbReference type="SAM" id="Phobius"/>
    </source>
</evidence>
<evidence type="ECO:0000313" key="7">
    <source>
        <dbReference type="EMBL" id="MFC5365416.1"/>
    </source>
</evidence>
<dbReference type="InterPro" id="IPR037185">
    <property type="entry name" value="EmrE-like"/>
</dbReference>
<dbReference type="Pfam" id="PF00892">
    <property type="entry name" value="EamA"/>
    <property type="match status" value="2"/>
</dbReference>
<feature type="domain" description="EamA" evidence="6">
    <location>
        <begin position="160"/>
        <end position="295"/>
    </location>
</feature>
<dbReference type="RefSeq" id="WP_227229290.1">
    <property type="nucleotide sequence ID" value="NZ_JAJCVJ010000001.1"/>
</dbReference>
<dbReference type="Proteomes" id="UP001596201">
    <property type="component" value="Unassembled WGS sequence"/>
</dbReference>
<evidence type="ECO:0000313" key="8">
    <source>
        <dbReference type="Proteomes" id="UP001596201"/>
    </source>
</evidence>
<feature type="transmembrane region" description="Helical" evidence="5">
    <location>
        <begin position="98"/>
        <end position="123"/>
    </location>
</feature>
<dbReference type="PANTHER" id="PTHR32322">
    <property type="entry name" value="INNER MEMBRANE TRANSPORTER"/>
    <property type="match status" value="1"/>
</dbReference>
<feature type="domain" description="EamA" evidence="6">
    <location>
        <begin position="15"/>
        <end position="147"/>
    </location>
</feature>
<feature type="transmembrane region" description="Helical" evidence="5">
    <location>
        <begin position="15"/>
        <end position="35"/>
    </location>
</feature>
<keyword evidence="8" id="KW-1185">Reference proteome</keyword>
<dbReference type="InterPro" id="IPR000620">
    <property type="entry name" value="EamA_dom"/>
</dbReference>
<evidence type="ECO:0000256" key="1">
    <source>
        <dbReference type="ARBA" id="ARBA00004141"/>
    </source>
</evidence>
<feature type="transmembrane region" description="Helical" evidence="5">
    <location>
        <begin position="41"/>
        <end position="61"/>
    </location>
</feature>
<evidence type="ECO:0000256" key="4">
    <source>
        <dbReference type="ARBA" id="ARBA00023136"/>
    </source>
</evidence>
<feature type="transmembrane region" description="Helical" evidence="5">
    <location>
        <begin position="73"/>
        <end position="92"/>
    </location>
</feature>
<sequence>MNLVQNYRILSRTPVLFVLLAVFWGTSFVAIEVGLHYFPPLLFAAIRYDVAGLLVLAYAVARFDSWRPRTRGEVAGILVAGLLVFGAHHSLLYLGQQYVSGSIASVLISLSPVLTAGFAGLLLSGESLDAKGIVGLLTGLTGVVIVLDSDPAQFFGADTLGIGLVFLSAVSFALGSVLTRPFESDLPIQATQGWAMVLGAVLLHLGSYVRGESASAILWTPSAVASFVYLTLISGVLAFSIYFVLLERIGPAELNLVGYLEPVTATLVGLVVLGQPIAVTTVTGFVTIFAGFTLVKRDRLVDLVDRRVGTSWH</sequence>
<proteinExistence type="predicted"/>
<evidence type="ECO:0000256" key="3">
    <source>
        <dbReference type="ARBA" id="ARBA00022989"/>
    </source>
</evidence>
<keyword evidence="2 5" id="KW-0812">Transmembrane</keyword>
<keyword evidence="3 5" id="KW-1133">Transmembrane helix</keyword>
<feature type="transmembrane region" description="Helical" evidence="5">
    <location>
        <begin position="159"/>
        <end position="179"/>
    </location>
</feature>
<dbReference type="SUPFAM" id="SSF103481">
    <property type="entry name" value="Multidrug resistance efflux transporter EmrE"/>
    <property type="match status" value="2"/>
</dbReference>
<protein>
    <submittedName>
        <fullName evidence="7">DMT family transporter</fullName>
    </submittedName>
</protein>
<feature type="transmembrane region" description="Helical" evidence="5">
    <location>
        <begin position="277"/>
        <end position="295"/>
    </location>
</feature>
<dbReference type="PANTHER" id="PTHR32322:SF2">
    <property type="entry name" value="EAMA DOMAIN-CONTAINING PROTEIN"/>
    <property type="match status" value="1"/>
</dbReference>
<dbReference type="AlphaFoldDB" id="A0ABD5R5U7"/>
<feature type="transmembrane region" description="Helical" evidence="5">
    <location>
        <begin position="191"/>
        <end position="211"/>
    </location>
</feature>
<feature type="transmembrane region" description="Helical" evidence="5">
    <location>
        <begin position="223"/>
        <end position="245"/>
    </location>
</feature>
<keyword evidence="4 5" id="KW-0472">Membrane</keyword>
<reference evidence="7 8" key="1">
    <citation type="journal article" date="2019" name="Int. J. Syst. Evol. Microbiol.">
        <title>The Global Catalogue of Microorganisms (GCM) 10K type strain sequencing project: providing services to taxonomists for standard genome sequencing and annotation.</title>
        <authorList>
            <consortium name="The Broad Institute Genomics Platform"/>
            <consortium name="The Broad Institute Genome Sequencing Center for Infectious Disease"/>
            <person name="Wu L."/>
            <person name="Ma J."/>
        </authorList>
    </citation>
    <scope>NUCLEOTIDE SEQUENCE [LARGE SCALE GENOMIC DNA]</scope>
    <source>
        <strain evidence="7 8">CGMCC 1.12237</strain>
    </source>
</reference>
<accession>A0ABD5R5U7</accession>
<dbReference type="InterPro" id="IPR050638">
    <property type="entry name" value="AA-Vitamin_Transporters"/>
</dbReference>
<gene>
    <name evidence="7" type="ORF">ACFPJ5_00580</name>
</gene>
<dbReference type="EMBL" id="JBHSKX010000001">
    <property type="protein sequence ID" value="MFC5365416.1"/>
    <property type="molecule type" value="Genomic_DNA"/>
</dbReference>